<evidence type="ECO:0000256" key="7">
    <source>
        <dbReference type="HAMAP-Rule" id="MF_00083"/>
    </source>
</evidence>
<dbReference type="InterPro" id="IPR001328">
    <property type="entry name" value="Pept_tRNA_hydro"/>
</dbReference>
<comment type="caution">
    <text evidence="10">The sequence shown here is derived from an EMBL/GenBank/DDBJ whole genome shotgun (WGS) entry which is preliminary data.</text>
</comment>
<evidence type="ECO:0000256" key="1">
    <source>
        <dbReference type="ARBA" id="ARBA00013260"/>
    </source>
</evidence>
<feature type="binding site" evidence="7">
    <location>
        <position position="72"/>
    </location>
    <ligand>
        <name>tRNA</name>
        <dbReference type="ChEBI" id="CHEBI:17843"/>
    </ligand>
</feature>
<comment type="catalytic activity">
    <reaction evidence="7 8">
        <text>an N-acyl-L-alpha-aminoacyl-tRNA + H2O = an N-acyl-L-amino acid + a tRNA + H(+)</text>
        <dbReference type="Rhea" id="RHEA:54448"/>
        <dbReference type="Rhea" id="RHEA-COMP:10123"/>
        <dbReference type="Rhea" id="RHEA-COMP:13883"/>
        <dbReference type="ChEBI" id="CHEBI:15377"/>
        <dbReference type="ChEBI" id="CHEBI:15378"/>
        <dbReference type="ChEBI" id="CHEBI:59874"/>
        <dbReference type="ChEBI" id="CHEBI:78442"/>
        <dbReference type="ChEBI" id="CHEBI:138191"/>
        <dbReference type="EC" id="3.1.1.29"/>
    </reaction>
</comment>
<feature type="site" description="Stabilizes the basic form of H active site to accept a proton" evidence="7">
    <location>
        <position position="97"/>
    </location>
</feature>
<gene>
    <name evidence="7" type="primary">pth</name>
    <name evidence="10" type="ORF">UW90_C0013G0005</name>
</gene>
<comment type="similarity">
    <text evidence="5 7 9">Belongs to the PTH family.</text>
</comment>
<protein>
    <recommendedName>
        <fullName evidence="6 7">Peptidyl-tRNA hydrolase</fullName>
        <shortName evidence="7">Pth</shortName>
        <ecNumber evidence="1 7">3.1.1.29</ecNumber>
    </recommendedName>
</protein>
<comment type="subunit">
    <text evidence="7">Monomer.</text>
</comment>
<organism evidence="10 11">
    <name type="scientific">Candidatus Yanofskybacteria bacterium GW2011_GWB1_45_11</name>
    <dbReference type="NCBI Taxonomy" id="1619026"/>
    <lineage>
        <taxon>Bacteria</taxon>
        <taxon>Candidatus Yanofskyibacteriota</taxon>
    </lineage>
</organism>
<evidence type="ECO:0000256" key="6">
    <source>
        <dbReference type="ARBA" id="ARBA00050038"/>
    </source>
</evidence>
<dbReference type="PROSITE" id="PS01195">
    <property type="entry name" value="PEPT_TRNA_HYDROL_1"/>
    <property type="match status" value="1"/>
</dbReference>
<dbReference type="PANTHER" id="PTHR17224:SF1">
    <property type="entry name" value="PEPTIDYL-TRNA HYDROLASE"/>
    <property type="match status" value="1"/>
</dbReference>
<keyword evidence="4 7" id="KW-0694">RNA-binding</keyword>
<evidence type="ECO:0000256" key="9">
    <source>
        <dbReference type="RuleBase" id="RU004320"/>
    </source>
</evidence>
<dbReference type="EC" id="3.1.1.29" evidence="1 7"/>
<dbReference type="Pfam" id="PF01195">
    <property type="entry name" value="Pept_tRNA_hydro"/>
    <property type="match status" value="1"/>
</dbReference>
<comment type="caution">
    <text evidence="7">Lacks conserved residue(s) required for the propagation of feature annotation.</text>
</comment>
<comment type="function">
    <text evidence="7">Hydrolyzes ribosome-free peptidyl-tRNAs (with 1 or more amino acids incorporated), which drop off the ribosome during protein synthesis, or as a result of ribosome stalling.</text>
</comment>
<dbReference type="InterPro" id="IPR036416">
    <property type="entry name" value="Pept_tRNA_hydro_sf"/>
</dbReference>
<dbReference type="Proteomes" id="UP000034368">
    <property type="component" value="Unassembled WGS sequence"/>
</dbReference>
<evidence type="ECO:0000256" key="4">
    <source>
        <dbReference type="ARBA" id="ARBA00022884"/>
    </source>
</evidence>
<dbReference type="HAMAP" id="MF_00083">
    <property type="entry name" value="Pept_tRNA_hydro_bact"/>
    <property type="match status" value="1"/>
</dbReference>
<evidence type="ECO:0000313" key="10">
    <source>
        <dbReference type="EMBL" id="KKT89810.1"/>
    </source>
</evidence>
<dbReference type="GO" id="GO:0006515">
    <property type="term" value="P:protein quality control for misfolded or incompletely synthesized proteins"/>
    <property type="evidence" value="ECO:0007669"/>
    <property type="project" value="UniProtKB-UniRule"/>
</dbReference>
<feature type="binding site" evidence="7">
    <location>
        <position position="70"/>
    </location>
    <ligand>
        <name>tRNA</name>
        <dbReference type="ChEBI" id="CHEBI:17843"/>
    </ligand>
</feature>
<dbReference type="GO" id="GO:0072344">
    <property type="term" value="P:rescue of stalled ribosome"/>
    <property type="evidence" value="ECO:0007669"/>
    <property type="project" value="UniProtKB-UniRule"/>
</dbReference>
<dbReference type="PATRIC" id="fig|1619026.3.peg.492"/>
<feature type="site" description="Discriminates between blocked and unblocked aminoacyl-tRNA" evidence="7">
    <location>
        <position position="13"/>
    </location>
</feature>
<feature type="binding site" evidence="7">
    <location>
        <position position="18"/>
    </location>
    <ligand>
        <name>tRNA</name>
        <dbReference type="ChEBI" id="CHEBI:17843"/>
    </ligand>
</feature>
<evidence type="ECO:0000256" key="2">
    <source>
        <dbReference type="ARBA" id="ARBA00022555"/>
    </source>
</evidence>
<keyword evidence="7" id="KW-0963">Cytoplasm</keyword>
<reference evidence="10 11" key="1">
    <citation type="journal article" date="2015" name="Nature">
        <title>rRNA introns, odd ribosomes, and small enigmatic genomes across a large radiation of phyla.</title>
        <authorList>
            <person name="Brown C.T."/>
            <person name="Hug L.A."/>
            <person name="Thomas B.C."/>
            <person name="Sharon I."/>
            <person name="Castelle C.J."/>
            <person name="Singh A."/>
            <person name="Wilkins M.J."/>
            <person name="Williams K.H."/>
            <person name="Banfield J.F."/>
        </authorList>
    </citation>
    <scope>NUCLEOTIDE SEQUENCE [LARGE SCALE GENOMIC DNA]</scope>
</reference>
<dbReference type="SUPFAM" id="SSF53178">
    <property type="entry name" value="Peptidyl-tRNA hydrolase-like"/>
    <property type="match status" value="1"/>
</dbReference>
<name>A0A0G1L270_9BACT</name>
<evidence type="ECO:0000313" key="11">
    <source>
        <dbReference type="Proteomes" id="UP000034368"/>
    </source>
</evidence>
<dbReference type="EMBL" id="LCKD01000013">
    <property type="protein sequence ID" value="KKT89810.1"/>
    <property type="molecule type" value="Genomic_DNA"/>
</dbReference>
<keyword evidence="2 7" id="KW-0820">tRNA-binding</keyword>
<dbReference type="GO" id="GO:0004045">
    <property type="term" value="F:peptidyl-tRNA hydrolase activity"/>
    <property type="evidence" value="ECO:0007669"/>
    <property type="project" value="UniProtKB-UniRule"/>
</dbReference>
<sequence>MKSNLKLIIGLGNPDSEYQETRHNIGFMALDFLARKYGLEKFSSQPKLLSHAAKGEIEKTSVIFAKPTTFVNKSGDAVSKLKNFYKTKPEDIIVFQDDLDIEFGKVKLSFEKNSGGHKGVESIMKSLKTKKFYRIRLGISVKSLQKARQLSEKKRDEFVRDFVLSKFSKKENETLKQVFKEAEIRLLQII</sequence>
<accession>A0A0G1L270</accession>
<dbReference type="GO" id="GO:0005737">
    <property type="term" value="C:cytoplasm"/>
    <property type="evidence" value="ECO:0007669"/>
    <property type="project" value="UniProtKB-SubCell"/>
</dbReference>
<dbReference type="Gene3D" id="3.40.50.1470">
    <property type="entry name" value="Peptidyl-tRNA hydrolase"/>
    <property type="match status" value="1"/>
</dbReference>
<dbReference type="PANTHER" id="PTHR17224">
    <property type="entry name" value="PEPTIDYL-TRNA HYDROLASE"/>
    <property type="match status" value="1"/>
</dbReference>
<evidence type="ECO:0000256" key="5">
    <source>
        <dbReference type="ARBA" id="ARBA00038063"/>
    </source>
</evidence>
<dbReference type="CDD" id="cd00462">
    <property type="entry name" value="PTH"/>
    <property type="match status" value="1"/>
</dbReference>
<dbReference type="AlphaFoldDB" id="A0A0G1L270"/>
<comment type="function">
    <text evidence="7">Catalyzes the release of premature peptidyl moieties from peptidyl-tRNA molecules trapped in stalled 50S ribosomal subunits, and thus maintains levels of free tRNAs and 50S ribosomes.</text>
</comment>
<comment type="subcellular location">
    <subcellularLocation>
        <location evidence="7">Cytoplasm</location>
    </subcellularLocation>
</comment>
<proteinExistence type="inferred from homology"/>
<feature type="active site" description="Proton acceptor" evidence="7">
    <location>
        <position position="23"/>
    </location>
</feature>
<dbReference type="InterPro" id="IPR018171">
    <property type="entry name" value="Pept_tRNA_hydro_CS"/>
</dbReference>
<dbReference type="GO" id="GO:0000049">
    <property type="term" value="F:tRNA binding"/>
    <property type="evidence" value="ECO:0007669"/>
    <property type="project" value="UniProtKB-UniRule"/>
</dbReference>
<keyword evidence="3 7" id="KW-0378">Hydrolase</keyword>
<dbReference type="NCBIfam" id="TIGR00447">
    <property type="entry name" value="pth"/>
    <property type="match status" value="1"/>
</dbReference>
<evidence type="ECO:0000256" key="8">
    <source>
        <dbReference type="RuleBase" id="RU000673"/>
    </source>
</evidence>
<evidence type="ECO:0000256" key="3">
    <source>
        <dbReference type="ARBA" id="ARBA00022801"/>
    </source>
</evidence>